<sequence length="87" mass="9706">MRKRKGRRRRSRKARRRGEGEEEAEKEEKEPTPQISCFSCSSFVPTSHLSSEEGEVEREGEGQDVCVGDASVGGEDSSFADSEQNNL</sequence>
<accession>A0A0G4HKT0</accession>
<feature type="compositionally biased region" description="Basic residues" evidence="1">
    <location>
        <begin position="1"/>
        <end position="16"/>
    </location>
</feature>
<name>A0A0G4HKT0_9ALVE</name>
<protein>
    <submittedName>
        <fullName evidence="2">Uncharacterized protein</fullName>
    </submittedName>
</protein>
<evidence type="ECO:0000313" key="2">
    <source>
        <dbReference type="EMBL" id="CEM44704.1"/>
    </source>
</evidence>
<reference evidence="2" key="1">
    <citation type="submission" date="2014-11" db="EMBL/GenBank/DDBJ databases">
        <authorList>
            <person name="Otto D Thomas"/>
            <person name="Naeem Raeece"/>
        </authorList>
    </citation>
    <scope>NUCLEOTIDE SEQUENCE</scope>
</reference>
<feature type="compositionally biased region" description="Polar residues" evidence="1">
    <location>
        <begin position="33"/>
        <end position="49"/>
    </location>
</feature>
<gene>
    <name evidence="2" type="ORF">Cvel_28531</name>
</gene>
<organism evidence="2">
    <name type="scientific">Chromera velia CCMP2878</name>
    <dbReference type="NCBI Taxonomy" id="1169474"/>
    <lineage>
        <taxon>Eukaryota</taxon>
        <taxon>Sar</taxon>
        <taxon>Alveolata</taxon>
        <taxon>Colpodellida</taxon>
        <taxon>Chromeraceae</taxon>
        <taxon>Chromera</taxon>
    </lineage>
</organism>
<feature type="region of interest" description="Disordered" evidence="1">
    <location>
        <begin position="1"/>
        <end position="87"/>
    </location>
</feature>
<dbReference type="EMBL" id="CDMZ01002994">
    <property type="protein sequence ID" value="CEM44704.1"/>
    <property type="molecule type" value="Genomic_DNA"/>
</dbReference>
<proteinExistence type="predicted"/>
<dbReference type="AlphaFoldDB" id="A0A0G4HKT0"/>
<evidence type="ECO:0000256" key="1">
    <source>
        <dbReference type="SAM" id="MobiDB-lite"/>
    </source>
</evidence>
<dbReference type="VEuPathDB" id="CryptoDB:Cvel_28531"/>